<dbReference type="Pfam" id="PF01739">
    <property type="entry name" value="CheR"/>
    <property type="match status" value="1"/>
</dbReference>
<feature type="binding site" evidence="6">
    <location>
        <begin position="207"/>
        <end position="208"/>
    </location>
    <ligand>
        <name>S-adenosyl-L-methionine</name>
        <dbReference type="ChEBI" id="CHEBI:59789"/>
    </ligand>
</feature>
<dbReference type="Proteomes" id="UP000534870">
    <property type="component" value="Unassembled WGS sequence"/>
</dbReference>
<dbReference type="InterPro" id="IPR000780">
    <property type="entry name" value="CheR_MeTrfase"/>
</dbReference>
<feature type="binding site" evidence="6">
    <location>
        <position position="126"/>
    </location>
    <ligand>
        <name>S-adenosyl-L-methionine</name>
        <dbReference type="ChEBI" id="CHEBI:59789"/>
    </ligand>
</feature>
<dbReference type="EC" id="2.1.1.80" evidence="5"/>
<evidence type="ECO:0000259" key="7">
    <source>
        <dbReference type="PROSITE" id="PS50123"/>
    </source>
</evidence>
<comment type="catalytic activity">
    <reaction evidence="1 5">
        <text>L-glutamyl-[protein] + S-adenosyl-L-methionine = [protein]-L-glutamate 5-O-methyl ester + S-adenosyl-L-homocysteine</text>
        <dbReference type="Rhea" id="RHEA:24452"/>
        <dbReference type="Rhea" id="RHEA-COMP:10208"/>
        <dbReference type="Rhea" id="RHEA-COMP:10311"/>
        <dbReference type="ChEBI" id="CHEBI:29973"/>
        <dbReference type="ChEBI" id="CHEBI:57856"/>
        <dbReference type="ChEBI" id="CHEBI:59789"/>
        <dbReference type="ChEBI" id="CHEBI:82795"/>
        <dbReference type="EC" id="2.1.1.80"/>
    </reaction>
</comment>
<evidence type="ECO:0000256" key="5">
    <source>
        <dbReference type="PIRNR" id="PIRNR000410"/>
    </source>
</evidence>
<dbReference type="InterPro" id="IPR029063">
    <property type="entry name" value="SAM-dependent_MTases_sf"/>
</dbReference>
<keyword evidence="4 5" id="KW-0949">S-adenosyl-L-methionine</keyword>
<accession>A0A7Y7M5Q1</accession>
<organism evidence="8 9">
    <name type="scientific">Nguyenibacter vanlangensis</name>
    <dbReference type="NCBI Taxonomy" id="1216886"/>
    <lineage>
        <taxon>Bacteria</taxon>
        <taxon>Pseudomonadati</taxon>
        <taxon>Pseudomonadota</taxon>
        <taxon>Alphaproteobacteria</taxon>
        <taxon>Acetobacterales</taxon>
        <taxon>Acetobacteraceae</taxon>
        <taxon>Nguyenibacter</taxon>
    </lineage>
</organism>
<feature type="binding site" evidence="6">
    <location>
        <begin position="224"/>
        <end position="225"/>
    </location>
    <ligand>
        <name>S-adenosyl-L-methionine</name>
        <dbReference type="ChEBI" id="CHEBI:59789"/>
    </ligand>
</feature>
<feature type="binding site" evidence="6">
    <location>
        <position position="88"/>
    </location>
    <ligand>
        <name>S-adenosyl-L-methionine</name>
        <dbReference type="ChEBI" id="CHEBI:59789"/>
    </ligand>
</feature>
<dbReference type="InterPro" id="IPR022642">
    <property type="entry name" value="CheR_C"/>
</dbReference>
<dbReference type="PRINTS" id="PR00996">
    <property type="entry name" value="CHERMTFRASE"/>
</dbReference>
<dbReference type="GO" id="GO:0008983">
    <property type="term" value="F:protein-glutamate O-methyltransferase activity"/>
    <property type="evidence" value="ECO:0007669"/>
    <property type="project" value="UniProtKB-EC"/>
</dbReference>
<keyword evidence="2 5" id="KW-0489">Methyltransferase</keyword>
<comment type="caution">
    <text evidence="8">The sequence shown here is derived from an EMBL/GenBank/DDBJ whole genome shotgun (WGS) entry which is preliminary data.</text>
</comment>
<evidence type="ECO:0000313" key="8">
    <source>
        <dbReference type="EMBL" id="NVN09851.1"/>
    </source>
</evidence>
<evidence type="ECO:0000256" key="1">
    <source>
        <dbReference type="ARBA" id="ARBA00001541"/>
    </source>
</evidence>
<feature type="domain" description="CheR-type methyltransferase" evidence="7">
    <location>
        <begin position="5"/>
        <end position="280"/>
    </location>
</feature>
<dbReference type="Pfam" id="PF03705">
    <property type="entry name" value="CheR_N"/>
    <property type="match status" value="1"/>
</dbReference>
<dbReference type="SMART" id="SM00138">
    <property type="entry name" value="MeTrc"/>
    <property type="match status" value="1"/>
</dbReference>
<dbReference type="PROSITE" id="PS50123">
    <property type="entry name" value="CHER"/>
    <property type="match status" value="1"/>
</dbReference>
<keyword evidence="3 5" id="KW-0808">Transferase</keyword>
<feature type="binding site" evidence="6">
    <location>
        <position position="152"/>
    </location>
    <ligand>
        <name>S-adenosyl-L-methionine</name>
        <dbReference type="ChEBI" id="CHEBI:59789"/>
    </ligand>
</feature>
<feature type="binding site" evidence="6">
    <location>
        <position position="82"/>
    </location>
    <ligand>
        <name>S-adenosyl-L-methionine</name>
        <dbReference type="ChEBI" id="CHEBI:59789"/>
    </ligand>
</feature>
<gene>
    <name evidence="8" type="ORF">HUK84_01585</name>
</gene>
<feature type="binding site" evidence="6">
    <location>
        <position position="84"/>
    </location>
    <ligand>
        <name>S-adenosyl-L-methionine</name>
        <dbReference type="ChEBI" id="CHEBI:59789"/>
    </ligand>
</feature>
<evidence type="ECO:0000313" key="9">
    <source>
        <dbReference type="Proteomes" id="UP000534870"/>
    </source>
</evidence>
<dbReference type="AlphaFoldDB" id="A0A7Y7M5Q1"/>
<protein>
    <recommendedName>
        <fullName evidence="5">Chemotaxis protein methyltransferase</fullName>
        <ecNumber evidence="5">2.1.1.80</ecNumber>
    </recommendedName>
</protein>
<dbReference type="Gene3D" id="3.40.50.150">
    <property type="entry name" value="Vaccinia Virus protein VP39"/>
    <property type="match status" value="1"/>
</dbReference>
<name>A0A7Y7M5Q1_9PROT</name>
<evidence type="ECO:0000256" key="6">
    <source>
        <dbReference type="PIRSR" id="PIRSR000410-1"/>
    </source>
</evidence>
<dbReference type="InterPro" id="IPR026024">
    <property type="entry name" value="Chemotaxis_MeTrfase_CheR"/>
</dbReference>
<dbReference type="SUPFAM" id="SSF53335">
    <property type="entry name" value="S-adenosyl-L-methionine-dependent methyltransferases"/>
    <property type="match status" value="1"/>
</dbReference>
<sequence>MNGLTPVGESDYTDTDFQRVQRIAQAQAGIHLPATKRALVYSRVSRRVRELGHASFRTYLDFVQAPGGEGEMEKLVYALTTNVTSFFREKKHFEHLETVVVPRLAANIAAGGRGRVWSAACSTGQEPWSIAMSIMTAFPDAAAHDMRILATDINADVVARAAGGVYPDEETEGIPAARKAQFMESCGDGDYRFAGPIGRLPAFRVLNLNASWPIRGTFSAIFCRNVVIYFDEATRERLWQRLSDRLEPGGFLYVGHSERVSCATQCGLTQVAPTIYEKDD</sequence>
<dbReference type="GO" id="GO:0032259">
    <property type="term" value="P:methylation"/>
    <property type="evidence" value="ECO:0007669"/>
    <property type="project" value="UniProtKB-KW"/>
</dbReference>
<dbReference type="Gene3D" id="1.10.155.10">
    <property type="entry name" value="Chemotaxis receptor methyltransferase CheR, N-terminal domain"/>
    <property type="match status" value="1"/>
</dbReference>
<dbReference type="PANTHER" id="PTHR24422:SF19">
    <property type="entry name" value="CHEMOTAXIS PROTEIN METHYLTRANSFERASE"/>
    <property type="match status" value="1"/>
</dbReference>
<proteinExistence type="predicted"/>
<dbReference type="PIRSF" id="PIRSF000410">
    <property type="entry name" value="CheR"/>
    <property type="match status" value="1"/>
</dbReference>
<evidence type="ECO:0000256" key="4">
    <source>
        <dbReference type="ARBA" id="ARBA00022691"/>
    </source>
</evidence>
<dbReference type="InterPro" id="IPR050903">
    <property type="entry name" value="Bact_Chemotaxis_MeTrfase"/>
</dbReference>
<dbReference type="EMBL" id="JABXXP010000007">
    <property type="protein sequence ID" value="NVN09851.1"/>
    <property type="molecule type" value="Genomic_DNA"/>
</dbReference>
<reference evidence="8 9" key="1">
    <citation type="submission" date="2020-06" db="EMBL/GenBank/DDBJ databases">
        <title>Description of novel acetic acid bacteria.</title>
        <authorList>
            <person name="Sombolestani A."/>
        </authorList>
    </citation>
    <scope>NUCLEOTIDE SEQUENCE [LARGE SCALE GENOMIC DNA]</scope>
    <source>
        <strain evidence="8 9">LMG 31431</strain>
    </source>
</reference>
<dbReference type="InterPro" id="IPR036804">
    <property type="entry name" value="CheR_N_sf"/>
</dbReference>
<dbReference type="RefSeq" id="WP_176638650.1">
    <property type="nucleotide sequence ID" value="NZ_JABXXP010000007.1"/>
</dbReference>
<evidence type="ECO:0000256" key="2">
    <source>
        <dbReference type="ARBA" id="ARBA00022603"/>
    </source>
</evidence>
<dbReference type="SUPFAM" id="SSF47757">
    <property type="entry name" value="Chemotaxis receptor methyltransferase CheR, N-terminal domain"/>
    <property type="match status" value="1"/>
</dbReference>
<evidence type="ECO:0000256" key="3">
    <source>
        <dbReference type="ARBA" id="ARBA00022679"/>
    </source>
</evidence>
<comment type="function">
    <text evidence="5">Methylation of the membrane-bound methyl-accepting chemotaxis proteins (MCP) to form gamma-glutamyl methyl ester residues in MCP.</text>
</comment>
<dbReference type="PANTHER" id="PTHR24422">
    <property type="entry name" value="CHEMOTAXIS PROTEIN METHYLTRANSFERASE"/>
    <property type="match status" value="1"/>
</dbReference>
<dbReference type="InterPro" id="IPR022641">
    <property type="entry name" value="CheR_N"/>
</dbReference>